<comment type="caution">
    <text evidence="3">The sequence shown here is derived from an EMBL/GenBank/DDBJ whole genome shotgun (WGS) entry which is preliminary data.</text>
</comment>
<reference evidence="3 4" key="1">
    <citation type="journal article" date="2023" name="Sci. Data">
        <title>Genome assembly of the Korean intertidal mud-creeper Batillaria attramentaria.</title>
        <authorList>
            <person name="Patra A.K."/>
            <person name="Ho P.T."/>
            <person name="Jun S."/>
            <person name="Lee S.J."/>
            <person name="Kim Y."/>
            <person name="Won Y.J."/>
        </authorList>
    </citation>
    <scope>NUCLEOTIDE SEQUENCE [LARGE SCALE GENOMIC DNA]</scope>
    <source>
        <strain evidence="3">Wonlab-2016</strain>
    </source>
</reference>
<organism evidence="3 4">
    <name type="scientific">Batillaria attramentaria</name>
    <dbReference type="NCBI Taxonomy" id="370345"/>
    <lineage>
        <taxon>Eukaryota</taxon>
        <taxon>Metazoa</taxon>
        <taxon>Spiralia</taxon>
        <taxon>Lophotrochozoa</taxon>
        <taxon>Mollusca</taxon>
        <taxon>Gastropoda</taxon>
        <taxon>Caenogastropoda</taxon>
        <taxon>Sorbeoconcha</taxon>
        <taxon>Cerithioidea</taxon>
        <taxon>Batillariidae</taxon>
        <taxon>Batillaria</taxon>
    </lineage>
</organism>
<dbReference type="Proteomes" id="UP001519460">
    <property type="component" value="Unassembled WGS sequence"/>
</dbReference>
<proteinExistence type="predicted"/>
<protein>
    <submittedName>
        <fullName evidence="3">Uncharacterized protein</fullName>
    </submittedName>
</protein>
<dbReference type="PANTHER" id="PTHR11505">
    <property type="entry name" value="L1 TRANSPOSABLE ELEMENT-RELATED"/>
    <property type="match status" value="1"/>
</dbReference>
<feature type="region of interest" description="Disordered" evidence="1">
    <location>
        <begin position="206"/>
        <end position="282"/>
    </location>
</feature>
<gene>
    <name evidence="3" type="ORF">BaRGS_00028210</name>
</gene>
<dbReference type="Gene3D" id="3.30.70.1820">
    <property type="entry name" value="L1 transposable element, RRM domain"/>
    <property type="match status" value="1"/>
</dbReference>
<dbReference type="AlphaFoldDB" id="A0ABD0K0S0"/>
<feature type="chain" id="PRO_5044788388" evidence="2">
    <location>
        <begin position="18"/>
        <end position="388"/>
    </location>
</feature>
<evidence type="ECO:0000256" key="1">
    <source>
        <dbReference type="SAM" id="MobiDB-lite"/>
    </source>
</evidence>
<feature type="signal peptide" evidence="2">
    <location>
        <begin position="1"/>
        <end position="17"/>
    </location>
</feature>
<accession>A0ABD0K0S0</accession>
<sequence>MLWAALLITLLQEQTLRILLLRGGVEKNPGPGMSALRDEMGEVRTELRHALSYISYLENDIDALESHSRRNNLKFIGIPEQEREDFDSCAAKVVQTLNMYSVQKSWSVNHIERAHRLGRPQAKRGGATTSYPRPMIVRFASWKDKLSVVQDRQAKAEMRQKGIKVAQDLTKRQRLTLQQLRDEGKQCYFKNGRLFVDGRLVENYKSRGRQFGGSPQIPRRNYRQLDNFSDSSRGRENWGPYHNQQYRVPQGWSDWLDRVANPDDSSGGSAGESSEEERSVHLSYQENIQENYSLHSGKSSGAVPPAEELTAGVSGKGAETVLKSSVTACDRIADIETTAKGERKKTVVDKTADTSITEQESVVSVRDKTIASGEGKMSDVVKTAGVLR</sequence>
<keyword evidence="2" id="KW-0732">Signal</keyword>
<keyword evidence="4" id="KW-1185">Reference proteome</keyword>
<evidence type="ECO:0000313" key="3">
    <source>
        <dbReference type="EMBL" id="KAK7480548.1"/>
    </source>
</evidence>
<dbReference type="InterPro" id="IPR004244">
    <property type="entry name" value="Transposase_22"/>
</dbReference>
<name>A0ABD0K0S0_9CAEN</name>
<dbReference type="EMBL" id="JACVVK020000279">
    <property type="protein sequence ID" value="KAK7480548.1"/>
    <property type="molecule type" value="Genomic_DNA"/>
</dbReference>
<evidence type="ECO:0000313" key="4">
    <source>
        <dbReference type="Proteomes" id="UP001519460"/>
    </source>
</evidence>
<evidence type="ECO:0000256" key="2">
    <source>
        <dbReference type="SAM" id="SignalP"/>
    </source>
</evidence>